<proteinExistence type="predicted"/>
<keyword evidence="2" id="KW-0449">Lipoprotein</keyword>
<dbReference type="PROSITE" id="PS51257">
    <property type="entry name" value="PROKAR_LIPOPROTEIN"/>
    <property type="match status" value="1"/>
</dbReference>
<dbReference type="OrthoDB" id="725917at2"/>
<evidence type="ECO:0000313" key="1">
    <source>
        <dbReference type="EMBL" id="SFW37766.1"/>
    </source>
</evidence>
<reference evidence="2 4" key="2">
    <citation type="submission" date="2023-11" db="EMBL/GenBank/DDBJ databases">
        <title>MicrobeMod: A computational toolkit for identifying prokaryotic methylation and restriction-modification with nanopore sequencing.</title>
        <authorList>
            <person name="Crits-Christoph A."/>
            <person name="Kang S.C."/>
            <person name="Lee H."/>
            <person name="Ostrov N."/>
        </authorList>
    </citation>
    <scope>NUCLEOTIDE SEQUENCE [LARGE SCALE GENOMIC DNA]</scope>
    <source>
        <strain evidence="2 4">ATCC 23090</strain>
    </source>
</reference>
<dbReference type="Proteomes" id="UP000183788">
    <property type="component" value="Unassembled WGS sequence"/>
</dbReference>
<protein>
    <submittedName>
        <fullName evidence="1">Starch-binding associating with outer membrane</fullName>
    </submittedName>
    <submittedName>
        <fullName evidence="2">SusD/RagB family nutrient-binding outer membrane lipoprotein</fullName>
    </submittedName>
</protein>
<keyword evidence="4" id="KW-1185">Reference proteome</keyword>
<dbReference type="InterPro" id="IPR011990">
    <property type="entry name" value="TPR-like_helical_dom_sf"/>
</dbReference>
<evidence type="ECO:0000313" key="3">
    <source>
        <dbReference type="Proteomes" id="UP000183788"/>
    </source>
</evidence>
<evidence type="ECO:0000313" key="2">
    <source>
        <dbReference type="EMBL" id="WQG87752.1"/>
    </source>
</evidence>
<sequence length="485" mass="53470">MLNRIIKYSLLFAFVGLIMAGCKKLDSINHDPTKPTTTEPQYQLTAAEKTVMDMLYSTLQNGYIGMHYAQFWSGNTRVADSQYSLDEGNNGTMWTTLYSAIHNLNYIPALNANKPNVAAQNQNAIAGILKVWIMQILTDTYVNVPYTQAVNVEQYITPAFDDAKTIYSQLADSLSASINALDPAQPTFDDADIIFKGDVAKWKTLGHSLMLRLAIRMADADNAKAKSLIESHYQGAMTSNADNAEFTYLGVDPNRYPMDETNRKITDFFVSTTLVDYMRATNDPRLSIYARPVVGIAPDTIFGMPYGMSTTAANRPLAASYPGTKIYGADMKGILMTYSEVAFTLAEAAAKGYAVGNDAATYYEAGVRASMKYWGITDGVDEYLATVPYTGGEWKNVIGTQKWLSLYPQGFQAWFERIRLNFAKPDGSALFIAPVSGSLDQHVTLVPYRLTYPIAESNANNVNFTAAGSAIGGDNKGTKNWWITY</sequence>
<reference evidence="1 3" key="1">
    <citation type="submission" date="2016-11" db="EMBL/GenBank/DDBJ databases">
        <authorList>
            <person name="Jaros S."/>
            <person name="Januszkiewicz K."/>
            <person name="Wedrychowicz H."/>
        </authorList>
    </citation>
    <scope>NUCLEOTIDE SEQUENCE [LARGE SCALE GENOMIC DNA]</scope>
    <source>
        <strain evidence="1 3">DSM 784</strain>
    </source>
</reference>
<evidence type="ECO:0000313" key="4">
    <source>
        <dbReference type="Proteomes" id="UP001326715"/>
    </source>
</evidence>
<name>A0A1K1NTM4_9BACT</name>
<dbReference type="EMBL" id="CP140154">
    <property type="protein sequence ID" value="WQG87752.1"/>
    <property type="molecule type" value="Genomic_DNA"/>
</dbReference>
<dbReference type="InterPro" id="IPR041662">
    <property type="entry name" value="SusD-like_2"/>
</dbReference>
<dbReference type="AlphaFoldDB" id="A0A1K1NTM4"/>
<organism evidence="1 3">
    <name type="scientific">Chitinophaga sancti</name>
    <dbReference type="NCBI Taxonomy" id="1004"/>
    <lineage>
        <taxon>Bacteria</taxon>
        <taxon>Pseudomonadati</taxon>
        <taxon>Bacteroidota</taxon>
        <taxon>Chitinophagia</taxon>
        <taxon>Chitinophagales</taxon>
        <taxon>Chitinophagaceae</taxon>
        <taxon>Chitinophaga</taxon>
    </lineage>
</organism>
<dbReference type="Pfam" id="PF12771">
    <property type="entry name" value="SusD-like_2"/>
    <property type="match status" value="1"/>
</dbReference>
<dbReference type="EMBL" id="FPIZ01000004">
    <property type="protein sequence ID" value="SFW37766.1"/>
    <property type="molecule type" value="Genomic_DNA"/>
</dbReference>
<dbReference type="RefSeq" id="WP_072358349.1">
    <property type="nucleotide sequence ID" value="NZ_CP139972.1"/>
</dbReference>
<dbReference type="SUPFAM" id="SSF48452">
    <property type="entry name" value="TPR-like"/>
    <property type="match status" value="1"/>
</dbReference>
<dbReference type="Gene3D" id="1.25.40.390">
    <property type="match status" value="1"/>
</dbReference>
<dbReference type="Proteomes" id="UP001326715">
    <property type="component" value="Chromosome"/>
</dbReference>
<accession>A0A1K1NTM4</accession>
<dbReference type="STRING" id="1004.SAMN05661012_01414"/>
<gene>
    <name evidence="1" type="ORF">SAMN05661012_01414</name>
    <name evidence="2" type="ORF">SR876_22750</name>
</gene>